<dbReference type="RefSeq" id="WP_138987428.1">
    <property type="nucleotide sequence ID" value="NZ_CP043869.1"/>
</dbReference>
<evidence type="ECO:0000313" key="2">
    <source>
        <dbReference type="Proteomes" id="UP000324760"/>
    </source>
</evidence>
<keyword evidence="2" id="KW-1185">Reference proteome</keyword>
<dbReference type="KEGG" id="ncu:F0U83_08850"/>
<sequence length="128" mass="15374">MKRSHELTPLSKEHHQALVISHKLLKLGLEKNRELEAYWLSVRDGLAKELDLHFKEEEQWFGSVLKGVIAERFFEDHDVLRKLLLSENRDDIILFASRLKAHVRFEERELFNWLEMHHMALLQKRCHP</sequence>
<dbReference type="AlphaFoldDB" id="A0A5P1RB23"/>
<accession>A0A5P1RB23</accession>
<gene>
    <name evidence="1" type="ORF">F0U83_08850</name>
</gene>
<dbReference type="OrthoDB" id="9793254at2"/>
<proteinExistence type="predicted"/>
<evidence type="ECO:0000313" key="1">
    <source>
        <dbReference type="EMBL" id="QEQ96818.1"/>
    </source>
</evidence>
<evidence type="ECO:0008006" key="3">
    <source>
        <dbReference type="Google" id="ProtNLM"/>
    </source>
</evidence>
<dbReference type="Proteomes" id="UP000324760">
    <property type="component" value="Chromosome"/>
</dbReference>
<protein>
    <recommendedName>
        <fullName evidence="3">Hemerythrin domain-containing protein</fullName>
    </recommendedName>
</protein>
<reference evidence="1 2" key="1">
    <citation type="journal article" date="2019" name="Biochem. Eng. J.">
        <title>Metabolic engineering of the marine bacteria Neptunomonas concharum for the production of acetoin and meso-2,3-butanediol from acetate.</title>
        <authorList>
            <person name="Li W."/>
            <person name="Pu N."/>
            <person name="Liu C.-X."/>
            <person name="Yuan Q.-P."/>
            <person name="Li Z.-J."/>
        </authorList>
    </citation>
    <scope>NUCLEOTIDE SEQUENCE [LARGE SCALE GENOMIC DNA]</scope>
    <source>
        <strain evidence="1 2">JCM17730</strain>
    </source>
</reference>
<organism evidence="1 2">
    <name type="scientific">Neptunomonas concharum</name>
    <dbReference type="NCBI Taxonomy" id="1031538"/>
    <lineage>
        <taxon>Bacteria</taxon>
        <taxon>Pseudomonadati</taxon>
        <taxon>Pseudomonadota</taxon>
        <taxon>Gammaproteobacteria</taxon>
        <taxon>Oceanospirillales</taxon>
        <taxon>Oceanospirillaceae</taxon>
        <taxon>Neptunomonas</taxon>
    </lineage>
</organism>
<dbReference type="EMBL" id="CP043869">
    <property type="protein sequence ID" value="QEQ96818.1"/>
    <property type="molecule type" value="Genomic_DNA"/>
</dbReference>
<name>A0A5P1RB23_9GAMM</name>